<sequence>MAKVTIIGAGAMGSALTVPLIDNGHQVRLWGTELDTEIIEAVRKGQPHPKHKHCIPSQVLTYTVSELEQAATEADLIIMAITSEALGKIFKRVLPYIKPGMIVGTVSKGFEYGVDGDIIILPDLLESLLPLNLRPEVRFVAVGGPCKATELLWRTPTGVTYASKDIQAAQYMRKLLLTNEYRIEVTTDVIGTEACAALKNAYAVGLGMAEGFRQKQGLPFNNTKSALFTYAIREMKSLSLALGGTIHPVYGFPGIGDLEVTGEAGRNRMLGEVIGGGLTASQAIAKMQAEQITVEGYPAIRFGYNLAKQLARDGKLALKEIPLLEGLYNVLYQDAEAFTTMGSVIRKYTS</sequence>
<dbReference type="GO" id="GO:0005975">
    <property type="term" value="P:carbohydrate metabolic process"/>
    <property type="evidence" value="ECO:0007669"/>
    <property type="project" value="InterPro"/>
</dbReference>
<feature type="binding site" evidence="11">
    <location>
        <position position="266"/>
    </location>
    <ligand>
        <name>NAD(+)</name>
        <dbReference type="ChEBI" id="CHEBI:57540"/>
    </ligand>
</feature>
<dbReference type="InterPro" id="IPR011128">
    <property type="entry name" value="G3P_DH_NAD-dep_N"/>
</dbReference>
<evidence type="ECO:0000256" key="1">
    <source>
        <dbReference type="ARBA" id="ARBA00011009"/>
    </source>
</evidence>
<evidence type="ECO:0000256" key="12">
    <source>
        <dbReference type="RuleBase" id="RU000437"/>
    </source>
</evidence>
<protein>
    <recommendedName>
        <fullName evidence="13">Glycerol-3-phosphate dehydrogenase</fullName>
        <ecNumber evidence="13">1.1.1.94</ecNumber>
    </recommendedName>
</protein>
<dbReference type="GO" id="GO:0046168">
    <property type="term" value="P:glycerol-3-phosphate catabolic process"/>
    <property type="evidence" value="ECO:0007669"/>
    <property type="project" value="InterPro"/>
</dbReference>
<evidence type="ECO:0000259" key="14">
    <source>
        <dbReference type="Pfam" id="PF01210"/>
    </source>
</evidence>
<dbReference type="GO" id="GO:0005829">
    <property type="term" value="C:cytosol"/>
    <property type="evidence" value="ECO:0007669"/>
    <property type="project" value="TreeGrafter"/>
</dbReference>
<dbReference type="InterPro" id="IPR036291">
    <property type="entry name" value="NAD(P)-bd_dom_sf"/>
</dbReference>
<name>A0A498RBC5_9FIRM</name>
<evidence type="ECO:0000313" key="17">
    <source>
        <dbReference type="Proteomes" id="UP000277811"/>
    </source>
</evidence>
<dbReference type="SUPFAM" id="SSF48179">
    <property type="entry name" value="6-phosphogluconate dehydrogenase C-terminal domain-like"/>
    <property type="match status" value="1"/>
</dbReference>
<dbReference type="PANTHER" id="PTHR11728:SF1">
    <property type="entry name" value="GLYCEROL-3-PHOSPHATE DEHYDROGENASE [NAD(+)] 2, CHLOROPLASTIC"/>
    <property type="match status" value="1"/>
</dbReference>
<gene>
    <name evidence="16" type="ORF">LUCI_2837</name>
</gene>
<dbReference type="SUPFAM" id="SSF51735">
    <property type="entry name" value="NAD(P)-binding Rossmann-fold domains"/>
    <property type="match status" value="1"/>
</dbReference>
<proteinExistence type="inferred from homology"/>
<feature type="domain" description="Glycerol-3-phosphate dehydrogenase NAD-dependent C-terminal" evidence="15">
    <location>
        <begin position="188"/>
        <end position="336"/>
    </location>
</feature>
<comment type="catalytic activity">
    <reaction evidence="13">
        <text>sn-glycerol 3-phosphate + NADP(+) = dihydroxyacetone phosphate + NADPH + H(+)</text>
        <dbReference type="Rhea" id="RHEA:11096"/>
        <dbReference type="ChEBI" id="CHEBI:15378"/>
        <dbReference type="ChEBI" id="CHEBI:57597"/>
        <dbReference type="ChEBI" id="CHEBI:57642"/>
        <dbReference type="ChEBI" id="CHEBI:57783"/>
        <dbReference type="ChEBI" id="CHEBI:58349"/>
        <dbReference type="EC" id="1.1.1.94"/>
    </reaction>
</comment>
<keyword evidence="5 11" id="KW-0520">NAD</keyword>
<comment type="similarity">
    <text evidence="1 12">Belongs to the NAD-dependent glycerol-3-phosphate dehydrogenase family.</text>
</comment>
<dbReference type="Gene3D" id="1.10.1040.10">
    <property type="entry name" value="N-(1-d-carboxylethyl)-l-norvaline Dehydrogenase, domain 2"/>
    <property type="match status" value="1"/>
</dbReference>
<feature type="binding site" evidence="11">
    <location>
        <begin position="8"/>
        <end position="13"/>
    </location>
    <ligand>
        <name>NAD(+)</name>
        <dbReference type="ChEBI" id="CHEBI:57540"/>
    </ligand>
</feature>
<dbReference type="Gene3D" id="3.40.50.720">
    <property type="entry name" value="NAD(P)-binding Rossmann-like Domain"/>
    <property type="match status" value="1"/>
</dbReference>
<feature type="domain" description="Glycerol-3-phosphate dehydrogenase NAD-dependent N-terminal" evidence="14">
    <location>
        <begin position="3"/>
        <end position="168"/>
    </location>
</feature>
<evidence type="ECO:0000256" key="2">
    <source>
        <dbReference type="ARBA" id="ARBA00022516"/>
    </source>
</evidence>
<dbReference type="EMBL" id="UPPP01000076">
    <property type="protein sequence ID" value="VBB07572.1"/>
    <property type="molecule type" value="Genomic_DNA"/>
</dbReference>
<reference evidence="16 17" key="1">
    <citation type="submission" date="2018-06" db="EMBL/GenBank/DDBJ databases">
        <authorList>
            <person name="Strepis N."/>
        </authorList>
    </citation>
    <scope>NUCLEOTIDE SEQUENCE [LARGE SCALE GENOMIC DNA]</scope>
    <source>
        <strain evidence="16">LUCI</strain>
    </source>
</reference>
<dbReference type="OrthoDB" id="9812273at2"/>
<evidence type="ECO:0000259" key="15">
    <source>
        <dbReference type="Pfam" id="PF07479"/>
    </source>
</evidence>
<dbReference type="AlphaFoldDB" id="A0A498RBC5"/>
<keyword evidence="4 12" id="KW-0560">Oxidoreductase</keyword>
<evidence type="ECO:0000313" key="16">
    <source>
        <dbReference type="EMBL" id="VBB07572.1"/>
    </source>
</evidence>
<feature type="binding site" evidence="10">
    <location>
        <begin position="266"/>
        <end position="267"/>
    </location>
    <ligand>
        <name>substrate</name>
    </ligand>
</feature>
<feature type="active site" description="Proton acceptor" evidence="9">
    <location>
        <position position="199"/>
    </location>
</feature>
<evidence type="ECO:0000256" key="7">
    <source>
        <dbReference type="ARBA" id="ARBA00023209"/>
    </source>
</evidence>
<dbReference type="InterPro" id="IPR006109">
    <property type="entry name" value="G3P_DH_NAD-dep_C"/>
</dbReference>
<dbReference type="RefSeq" id="WP_122628504.1">
    <property type="nucleotide sequence ID" value="NZ_UPPP01000076.1"/>
</dbReference>
<evidence type="ECO:0000256" key="5">
    <source>
        <dbReference type="ARBA" id="ARBA00023027"/>
    </source>
</evidence>
<feature type="binding site" evidence="11">
    <location>
        <position position="148"/>
    </location>
    <ligand>
        <name>NAD(+)</name>
        <dbReference type="ChEBI" id="CHEBI:57540"/>
    </ligand>
</feature>
<evidence type="ECO:0000256" key="6">
    <source>
        <dbReference type="ARBA" id="ARBA00023098"/>
    </source>
</evidence>
<dbReference type="GO" id="GO:0141153">
    <property type="term" value="F:glycerol-3-phosphate dehydrogenase (NADP+) activity"/>
    <property type="evidence" value="ECO:0007669"/>
    <property type="project" value="RHEA"/>
</dbReference>
<evidence type="ECO:0000256" key="8">
    <source>
        <dbReference type="ARBA" id="ARBA00023264"/>
    </source>
</evidence>
<evidence type="ECO:0000256" key="4">
    <source>
        <dbReference type="ARBA" id="ARBA00023002"/>
    </source>
</evidence>
<dbReference type="PIRSF" id="PIRSF000114">
    <property type="entry name" value="Glycerol-3-P_dh"/>
    <property type="match status" value="1"/>
</dbReference>
<evidence type="ECO:0000256" key="3">
    <source>
        <dbReference type="ARBA" id="ARBA00022857"/>
    </source>
</evidence>
<dbReference type="Pfam" id="PF01210">
    <property type="entry name" value="NAD_Gly3P_dh_N"/>
    <property type="match status" value="1"/>
</dbReference>
<dbReference type="PANTHER" id="PTHR11728">
    <property type="entry name" value="GLYCEROL-3-PHOSPHATE DEHYDROGENASE"/>
    <property type="match status" value="1"/>
</dbReference>
<evidence type="ECO:0000256" key="11">
    <source>
        <dbReference type="PIRSR" id="PIRSR000114-3"/>
    </source>
</evidence>
<dbReference type="GO" id="GO:0008654">
    <property type="term" value="P:phospholipid biosynthetic process"/>
    <property type="evidence" value="ECO:0007669"/>
    <property type="project" value="UniProtKB-KW"/>
</dbReference>
<dbReference type="PRINTS" id="PR00077">
    <property type="entry name" value="GPDHDRGNASE"/>
</dbReference>
<dbReference type="Proteomes" id="UP000277811">
    <property type="component" value="Unassembled WGS sequence"/>
</dbReference>
<organism evidence="16 17">
    <name type="scientific">Lucifera butyrica</name>
    <dbReference type="NCBI Taxonomy" id="1351585"/>
    <lineage>
        <taxon>Bacteria</taxon>
        <taxon>Bacillati</taxon>
        <taxon>Bacillota</taxon>
        <taxon>Negativicutes</taxon>
        <taxon>Veillonellales</taxon>
        <taxon>Veillonellaceae</taxon>
        <taxon>Lucifera</taxon>
    </lineage>
</organism>
<keyword evidence="3" id="KW-0521">NADP</keyword>
<dbReference type="InterPro" id="IPR006168">
    <property type="entry name" value="G3P_DH_NAD-dep"/>
</dbReference>
<dbReference type="Pfam" id="PF07479">
    <property type="entry name" value="NAD_Gly3P_dh_C"/>
    <property type="match status" value="1"/>
</dbReference>
<evidence type="ECO:0000256" key="10">
    <source>
        <dbReference type="PIRSR" id="PIRSR000114-2"/>
    </source>
</evidence>
<keyword evidence="7" id="KW-0594">Phospholipid biosynthesis</keyword>
<keyword evidence="2" id="KW-0444">Lipid biosynthesis</keyword>
<evidence type="ECO:0000256" key="9">
    <source>
        <dbReference type="PIRSR" id="PIRSR000114-1"/>
    </source>
</evidence>
<dbReference type="EC" id="1.1.1.94" evidence="13"/>
<accession>A0A498RBC5</accession>
<feature type="binding site" evidence="10">
    <location>
        <position position="108"/>
    </location>
    <ligand>
        <name>substrate</name>
    </ligand>
</feature>
<keyword evidence="8" id="KW-1208">Phospholipid metabolism</keyword>
<dbReference type="InterPro" id="IPR008927">
    <property type="entry name" value="6-PGluconate_DH-like_C_sf"/>
</dbReference>
<evidence type="ECO:0000256" key="13">
    <source>
        <dbReference type="RuleBase" id="RU000439"/>
    </source>
</evidence>
<dbReference type="GO" id="GO:0051287">
    <property type="term" value="F:NAD binding"/>
    <property type="evidence" value="ECO:0007669"/>
    <property type="project" value="InterPro"/>
</dbReference>
<keyword evidence="17" id="KW-1185">Reference proteome</keyword>
<keyword evidence="6" id="KW-0443">Lipid metabolism</keyword>
<dbReference type="InterPro" id="IPR013328">
    <property type="entry name" value="6PGD_dom2"/>
</dbReference>